<dbReference type="PANTHER" id="PTHR39596">
    <property type="match status" value="1"/>
</dbReference>
<feature type="compositionally biased region" description="Basic residues" evidence="1">
    <location>
        <begin position="834"/>
        <end position="852"/>
    </location>
</feature>
<evidence type="ECO:0000259" key="2">
    <source>
        <dbReference type="Pfam" id="PF06985"/>
    </source>
</evidence>
<feature type="region of interest" description="Disordered" evidence="1">
    <location>
        <begin position="646"/>
        <end position="670"/>
    </location>
</feature>
<dbReference type="InterPro" id="IPR010730">
    <property type="entry name" value="HET"/>
</dbReference>
<feature type="domain" description="Heterokaryon incompatibility" evidence="2">
    <location>
        <begin position="32"/>
        <end position="108"/>
    </location>
</feature>
<dbReference type="Pfam" id="PF06985">
    <property type="entry name" value="HET"/>
    <property type="match status" value="1"/>
</dbReference>
<gene>
    <name evidence="3" type="ORF">K452DRAFT_313875</name>
</gene>
<accession>A0A6A6AXT8</accession>
<evidence type="ECO:0000256" key="1">
    <source>
        <dbReference type="SAM" id="MobiDB-lite"/>
    </source>
</evidence>
<reference evidence="3" key="1">
    <citation type="journal article" date="2020" name="Stud. Mycol.">
        <title>101 Dothideomycetes genomes: a test case for predicting lifestyles and emergence of pathogens.</title>
        <authorList>
            <person name="Haridas S."/>
            <person name="Albert R."/>
            <person name="Binder M."/>
            <person name="Bloem J."/>
            <person name="Labutti K."/>
            <person name="Salamov A."/>
            <person name="Andreopoulos B."/>
            <person name="Baker S."/>
            <person name="Barry K."/>
            <person name="Bills G."/>
            <person name="Bluhm B."/>
            <person name="Cannon C."/>
            <person name="Castanera R."/>
            <person name="Culley D."/>
            <person name="Daum C."/>
            <person name="Ezra D."/>
            <person name="Gonzalez J."/>
            <person name="Henrissat B."/>
            <person name="Kuo A."/>
            <person name="Liang C."/>
            <person name="Lipzen A."/>
            <person name="Lutzoni F."/>
            <person name="Magnuson J."/>
            <person name="Mondo S."/>
            <person name="Nolan M."/>
            <person name="Ohm R."/>
            <person name="Pangilinan J."/>
            <person name="Park H.-J."/>
            <person name="Ramirez L."/>
            <person name="Alfaro M."/>
            <person name="Sun H."/>
            <person name="Tritt A."/>
            <person name="Yoshinaga Y."/>
            <person name="Zwiers L.-H."/>
            <person name="Turgeon B."/>
            <person name="Goodwin S."/>
            <person name="Spatafora J."/>
            <person name="Crous P."/>
            <person name="Grigoriev I."/>
        </authorList>
    </citation>
    <scope>NUCLEOTIDE SEQUENCE</scope>
    <source>
        <strain evidence="3">CBS 121167</strain>
    </source>
</reference>
<feature type="compositionally biased region" description="Basic and acidic residues" evidence="1">
    <location>
        <begin position="860"/>
        <end position="880"/>
    </location>
</feature>
<protein>
    <recommendedName>
        <fullName evidence="2">Heterokaryon incompatibility domain-containing protein</fullName>
    </recommendedName>
</protein>
<name>A0A6A6AXT8_9PEZI</name>
<feature type="region of interest" description="Disordered" evidence="1">
    <location>
        <begin position="531"/>
        <end position="552"/>
    </location>
</feature>
<dbReference type="Proteomes" id="UP000799438">
    <property type="component" value="Unassembled WGS sequence"/>
</dbReference>
<keyword evidence="4" id="KW-1185">Reference proteome</keyword>
<evidence type="ECO:0000313" key="3">
    <source>
        <dbReference type="EMBL" id="KAF2135587.1"/>
    </source>
</evidence>
<dbReference type="RefSeq" id="XP_033391305.1">
    <property type="nucleotide sequence ID" value="XM_033543702.1"/>
</dbReference>
<feature type="compositionally biased region" description="Low complexity" evidence="1">
    <location>
        <begin position="656"/>
        <end position="665"/>
    </location>
</feature>
<organism evidence="3 4">
    <name type="scientific">Aplosporella prunicola CBS 121167</name>
    <dbReference type="NCBI Taxonomy" id="1176127"/>
    <lineage>
        <taxon>Eukaryota</taxon>
        <taxon>Fungi</taxon>
        <taxon>Dikarya</taxon>
        <taxon>Ascomycota</taxon>
        <taxon>Pezizomycotina</taxon>
        <taxon>Dothideomycetes</taxon>
        <taxon>Dothideomycetes incertae sedis</taxon>
        <taxon>Botryosphaeriales</taxon>
        <taxon>Aplosporellaceae</taxon>
        <taxon>Aplosporella</taxon>
    </lineage>
</organism>
<dbReference type="AlphaFoldDB" id="A0A6A6AXT8"/>
<dbReference type="GeneID" id="54301199"/>
<dbReference type="PANTHER" id="PTHR39596:SF4">
    <property type="entry name" value="HET DOMAIN PROTEIN (AFU_ORTHOLOGUE AFUA_3G03140)-RELATED"/>
    <property type="match status" value="1"/>
</dbReference>
<feature type="region of interest" description="Disordered" evidence="1">
    <location>
        <begin position="833"/>
        <end position="898"/>
    </location>
</feature>
<dbReference type="EMBL" id="ML995568">
    <property type="protein sequence ID" value="KAF2135587.1"/>
    <property type="molecule type" value="Genomic_DNA"/>
</dbReference>
<sequence length="898" mass="101477">MSEALLGARAVCLDQAKNGLLKYCTASTNTIAISHVWSHSQGGRPEKVKDSTGFNACLHERYFKIARQFACQSYWMDTPCIPQDHQLRKEAIAEINNVFRSSRFTLICDMDVMRIDIARNRTLRTDESIIAALLVSDWNVRAWTLLEGLKGAENVYLLCKNDEVVPLADIVKSVHAKGNIDLAALFLTMDHLFPTKGRQKRDSKELGAERSNELHLETAASVLTHRHSSRQGDQIVIWSLLCGSQLSYTAENFWRDPLNILVNTGFLMSDAPRISGVKGLSWAPARPDLPLEIESTRKIKTRHFADEGIGSEEGHRSKDGLRARWLIGELKDEGFRKALRKAPSCFLKGISKFSSSPASKAYVDDILHQTSYFWHMGVLALSTGKRLRQVAIETGVKLENMGLLRTLEGPPFYDTVPYTFRGDGSETLVAVVERNPGGNWIWRKLRTKQKTETAERDSPCAKPVLELSRAGERRSRVAVRNSDLQLITSSLHNSAQLDHDNSSELRIFLQLIVSHAQTTHYGRASIAALVEPPPHPDRSSGRATPWQAQGHTPGDLAGRVRYCELLWRVDEGDDRDFASWYETKGRFDYDADLGLFIIRMGLTSLHDRLNQRLGARIEEHLRRLTAKHPDQLTQLMAGVIHVGSTSIDLDTDNSDDSNASPDPQSYRCPDGQFQHEEALYSSVVEVAYSQKRRRLPKVADDFIRRTKGNVSAVIALGIDYTPPKRQSPRSQVNKLKPPPSKIATVSIWREGPLQFADDGQEFTEVEQDEHVLRDVAGTLQPGTLTLPLTDFVPPCVLEDYPVHIQELVTNLSLAIPFFELYDDLVHAESVHQRRVEKKGKTNTRSRTIRKRKYTEIEQLEQDREAEFTRQEDADERKGDQDVDFEDGLERPRKGRRAR</sequence>
<dbReference type="OrthoDB" id="3485856at2759"/>
<evidence type="ECO:0000313" key="4">
    <source>
        <dbReference type="Proteomes" id="UP000799438"/>
    </source>
</evidence>
<proteinExistence type="predicted"/>